<evidence type="ECO:0000313" key="2">
    <source>
        <dbReference type="Proteomes" id="UP000184010"/>
    </source>
</evidence>
<dbReference type="EMBL" id="FRDN01000007">
    <property type="protein sequence ID" value="SHN73148.1"/>
    <property type="molecule type" value="Genomic_DNA"/>
</dbReference>
<protein>
    <recommendedName>
        <fullName evidence="3">Phage XkdN-like tail assembly chaperone protein, TAC</fullName>
    </recommendedName>
</protein>
<name>A0A1M7TR58_9FIRM</name>
<dbReference type="RefSeq" id="WP_072772810.1">
    <property type="nucleotide sequence ID" value="NZ_FRDN01000007.1"/>
</dbReference>
<keyword evidence="2" id="KW-1185">Reference proteome</keyword>
<reference evidence="2" key="1">
    <citation type="submission" date="2016-12" db="EMBL/GenBank/DDBJ databases">
        <authorList>
            <person name="Varghese N."/>
            <person name="Submissions S."/>
        </authorList>
    </citation>
    <scope>NUCLEOTIDE SEQUENCE [LARGE SCALE GENOMIC DNA]</scope>
    <source>
        <strain evidence="2">DSM 11544</strain>
    </source>
</reference>
<organism evidence="1 2">
    <name type="scientific">Desulfitobacterium chlororespirans DSM 11544</name>
    <dbReference type="NCBI Taxonomy" id="1121395"/>
    <lineage>
        <taxon>Bacteria</taxon>
        <taxon>Bacillati</taxon>
        <taxon>Bacillota</taxon>
        <taxon>Clostridia</taxon>
        <taxon>Eubacteriales</taxon>
        <taxon>Desulfitobacteriaceae</taxon>
        <taxon>Desulfitobacterium</taxon>
    </lineage>
</organism>
<dbReference type="AlphaFoldDB" id="A0A1M7TR58"/>
<accession>A0A1M7TR58</accession>
<sequence>MEEKRVFGPLTLPSGKVIKFREPLGIDKNNVMQMVPISEENLINGAMLIDEYVAAKCVIEIDGKETTGEYKTLFDDWKNKDITFYRRVYDKCVGMGAELQTEADKAADFLLKN</sequence>
<proteinExistence type="predicted"/>
<dbReference type="Proteomes" id="UP000184010">
    <property type="component" value="Unassembled WGS sequence"/>
</dbReference>
<evidence type="ECO:0000313" key="1">
    <source>
        <dbReference type="EMBL" id="SHN73148.1"/>
    </source>
</evidence>
<gene>
    <name evidence="1" type="ORF">SAMN02745215_02414</name>
</gene>
<evidence type="ECO:0008006" key="3">
    <source>
        <dbReference type="Google" id="ProtNLM"/>
    </source>
</evidence>
<dbReference type="STRING" id="1121395.SAMN02745215_02414"/>